<dbReference type="GO" id="GO:0016788">
    <property type="term" value="F:hydrolase activity, acting on ester bonds"/>
    <property type="evidence" value="ECO:0007669"/>
    <property type="project" value="InterPro"/>
</dbReference>
<evidence type="ECO:0000313" key="2">
    <source>
        <dbReference type="Proteomes" id="UP000073816"/>
    </source>
</evidence>
<gene>
    <name evidence="1" type="ORF">AO498_02010</name>
</gene>
<reference evidence="2" key="1">
    <citation type="submission" date="2015-09" db="EMBL/GenBank/DDBJ databases">
        <title>Complete sequence of Algoriphagus sp. M8-2.</title>
        <authorList>
            <person name="Shintani M."/>
        </authorList>
    </citation>
    <scope>NUCLEOTIDE SEQUENCE [LARGE SCALE GENOMIC DNA]</scope>
    <source>
        <strain evidence="2">M8-2</strain>
    </source>
</reference>
<dbReference type="Pfam" id="PF01026">
    <property type="entry name" value="TatD_DNase"/>
    <property type="match status" value="1"/>
</dbReference>
<dbReference type="KEGG" id="alm:AO498_02010"/>
<evidence type="ECO:0000313" key="1">
    <source>
        <dbReference type="EMBL" id="AMQ55153.1"/>
    </source>
</evidence>
<dbReference type="PANTHER" id="PTHR47176:SF1">
    <property type="entry name" value="OS04G0577500 PROTEIN"/>
    <property type="match status" value="1"/>
</dbReference>
<dbReference type="PANTHER" id="PTHR47176">
    <property type="entry name" value="OSJNBA0020J04.13 PROTEIN"/>
    <property type="match status" value="1"/>
</dbReference>
<proteinExistence type="predicted"/>
<reference evidence="1 2" key="2">
    <citation type="journal article" date="2016" name="Genome Announc.">
        <title>Complete Genome Sequence of Algoriphagus sp. Strain M8-2, Isolated from a Brackish Lake.</title>
        <authorList>
            <person name="Muraguchi Y."/>
            <person name="Kushimoto K."/>
            <person name="Ohtsubo Y."/>
            <person name="Suzuki T."/>
            <person name="Dohra H."/>
            <person name="Kimbara K."/>
            <person name="Shintani M."/>
        </authorList>
    </citation>
    <scope>NUCLEOTIDE SEQUENCE [LARGE SCALE GENOMIC DNA]</scope>
    <source>
        <strain evidence="1 2">M8-2</strain>
    </source>
</reference>
<sequence>MHLWDFHTHQIQAHCTIYNGLLGSIPENGQISLGIHPWKVSVHWQDELRDIQTISKSDTRVIAIGEVGFDRIKGPEIALQKAAFYAQARWALSMGLPLILHCVKGHDLLLEYLKHEKDLPAIIWHGWNLKPELALPLLEYPVFFSFGRHILEKDSNAQKWLKSCPLDRIYLETDESQIPISSIYQEASLILGLSLEQLSAQLIMNWNRISKRKIS</sequence>
<protein>
    <recommendedName>
        <fullName evidence="3">Hydrolase TatD</fullName>
    </recommendedName>
</protein>
<dbReference type="RefSeq" id="WP_067543064.1">
    <property type="nucleotide sequence ID" value="NZ_CP012836.1"/>
</dbReference>
<dbReference type="SUPFAM" id="SSF51556">
    <property type="entry name" value="Metallo-dependent hydrolases"/>
    <property type="match status" value="1"/>
</dbReference>
<dbReference type="Proteomes" id="UP000073816">
    <property type="component" value="Chromosome"/>
</dbReference>
<dbReference type="InterPro" id="IPR032466">
    <property type="entry name" value="Metal_Hydrolase"/>
</dbReference>
<accession>A0A142EJ48</accession>
<dbReference type="STRING" id="1727163.AO498_02010"/>
<dbReference type="OrthoDB" id="664222at2"/>
<dbReference type="AlphaFoldDB" id="A0A142EJ48"/>
<name>A0A142EJ48_9BACT</name>
<dbReference type="InterPro" id="IPR001130">
    <property type="entry name" value="TatD-like"/>
</dbReference>
<keyword evidence="2" id="KW-1185">Reference proteome</keyword>
<organism evidence="1 2">
    <name type="scientific">Algoriphagus sanaruensis</name>
    <dbReference type="NCBI Taxonomy" id="1727163"/>
    <lineage>
        <taxon>Bacteria</taxon>
        <taxon>Pseudomonadati</taxon>
        <taxon>Bacteroidota</taxon>
        <taxon>Cytophagia</taxon>
        <taxon>Cytophagales</taxon>
        <taxon>Cyclobacteriaceae</taxon>
        <taxon>Algoriphagus</taxon>
    </lineage>
</organism>
<evidence type="ECO:0008006" key="3">
    <source>
        <dbReference type="Google" id="ProtNLM"/>
    </source>
</evidence>
<dbReference type="Gene3D" id="3.20.20.140">
    <property type="entry name" value="Metal-dependent hydrolases"/>
    <property type="match status" value="1"/>
</dbReference>
<dbReference type="PATRIC" id="fig|1727163.4.peg.425"/>
<dbReference type="EMBL" id="CP012836">
    <property type="protein sequence ID" value="AMQ55153.1"/>
    <property type="molecule type" value="Genomic_DNA"/>
</dbReference>